<dbReference type="AlphaFoldDB" id="A0AAD4FEZ4"/>
<dbReference type="EMBL" id="JAANER010000006">
    <property type="protein sequence ID" value="KAG9188421.1"/>
    <property type="molecule type" value="Genomic_DNA"/>
</dbReference>
<comment type="caution">
    <text evidence="3">The sequence shown here is derived from an EMBL/GenBank/DDBJ whole genome shotgun (WGS) entry which is preliminary data.</text>
</comment>
<accession>A0AAD4FEZ4</accession>
<evidence type="ECO:0000256" key="1">
    <source>
        <dbReference type="ARBA" id="ARBA00022729"/>
    </source>
</evidence>
<evidence type="ECO:0000259" key="2">
    <source>
        <dbReference type="SMART" id="SM00768"/>
    </source>
</evidence>
<feature type="domain" description="X8" evidence="2">
    <location>
        <begin position="60"/>
        <end position="150"/>
    </location>
</feature>
<name>A0AAD4FEZ4_9PLEO</name>
<protein>
    <recommendedName>
        <fullName evidence="2">X8 domain-containing protein</fullName>
    </recommendedName>
</protein>
<dbReference type="Proteomes" id="UP001199106">
    <property type="component" value="Unassembled WGS sequence"/>
</dbReference>
<reference evidence="3" key="1">
    <citation type="submission" date="2021-07" db="EMBL/GenBank/DDBJ databases">
        <title>Genome Resource of American Ginseng Black Spot Pathogen Alternaria panax.</title>
        <authorList>
            <person name="Qiu C."/>
            <person name="Wang W."/>
            <person name="Liu Z."/>
        </authorList>
    </citation>
    <scope>NUCLEOTIDE SEQUENCE</scope>
    <source>
        <strain evidence="3">BNCC115425</strain>
    </source>
</reference>
<dbReference type="Gene3D" id="1.20.58.1040">
    <property type="match status" value="1"/>
</dbReference>
<keyword evidence="1" id="KW-0732">Signal</keyword>
<dbReference type="InterPro" id="IPR012946">
    <property type="entry name" value="X8"/>
</dbReference>
<gene>
    <name evidence="3" type="ORF">G6011_02344</name>
</gene>
<evidence type="ECO:0000313" key="4">
    <source>
        <dbReference type="Proteomes" id="UP001199106"/>
    </source>
</evidence>
<organism evidence="3 4">
    <name type="scientific">Alternaria panax</name>
    <dbReference type="NCBI Taxonomy" id="48097"/>
    <lineage>
        <taxon>Eukaryota</taxon>
        <taxon>Fungi</taxon>
        <taxon>Dikarya</taxon>
        <taxon>Ascomycota</taxon>
        <taxon>Pezizomycotina</taxon>
        <taxon>Dothideomycetes</taxon>
        <taxon>Pleosporomycetidae</taxon>
        <taxon>Pleosporales</taxon>
        <taxon>Pleosporineae</taxon>
        <taxon>Pleosporaceae</taxon>
        <taxon>Alternaria</taxon>
        <taxon>Alternaria sect. Panax</taxon>
    </lineage>
</organism>
<evidence type="ECO:0000313" key="3">
    <source>
        <dbReference type="EMBL" id="KAG9188421.1"/>
    </source>
</evidence>
<proteinExistence type="predicted"/>
<dbReference type="SMART" id="SM00768">
    <property type="entry name" value="X8"/>
    <property type="match status" value="1"/>
</dbReference>
<sequence length="168" mass="18236">MTSYRLELSNSHPPLLQLITTTPTNLPASYPELSSSWEVNSKALPPMPDRDLCECMQASISCALSRDLNTSDYDEVFGFICSERLSVCAGINTNTTTGVYGAYSMCNDTQKLTYVMDAYYLDQNSASTACDHDGAAEIRSFPRPTSSCKAKLNEVASNVTWAATATAS</sequence>
<dbReference type="Pfam" id="PF07983">
    <property type="entry name" value="X8"/>
    <property type="match status" value="1"/>
</dbReference>
<keyword evidence="4" id="KW-1185">Reference proteome</keyword>